<sequence>MLTLENRYDRRFLIVHADDFGMCHSTNRAILDLWNRRAITSTTLMVNCPWALEAAAAATMDPELDVGVHLTSTSEWERYKWGPVLNQPGAETLTDSGGHFPPDAAYMPDVDPAIVRAEMNAQILLAKSWGLEPTHLDNHMGSLRNVHHRLLIELGAEHDLPVRFSIHPAYPTGDEAEIAALAEELGVLHPDEVIGLPFTYGEDQDYAFARDHVIGLLRKLEPGVTEMLFHPSLDTDELRAITDSWPSRVFDYDLFEDAAVRRAIEEEGIVLIGWRELRELQRGMTGR</sequence>
<organism evidence="1 2">
    <name type="scientific">Saccharibacillus sacchari</name>
    <dbReference type="NCBI Taxonomy" id="456493"/>
    <lineage>
        <taxon>Bacteria</taxon>
        <taxon>Bacillati</taxon>
        <taxon>Bacillota</taxon>
        <taxon>Bacilli</taxon>
        <taxon>Bacillales</taxon>
        <taxon>Paenibacillaceae</taxon>
        <taxon>Saccharibacillus</taxon>
    </lineage>
</organism>
<proteinExistence type="predicted"/>
<dbReference type="EMBL" id="JBBKAR010000033">
    <property type="protein sequence ID" value="MEJ8304312.1"/>
    <property type="molecule type" value="Genomic_DNA"/>
</dbReference>
<evidence type="ECO:0000313" key="2">
    <source>
        <dbReference type="Proteomes" id="UP001380953"/>
    </source>
</evidence>
<gene>
    <name evidence="1" type="ORF">WKI47_10455</name>
</gene>
<name>A0ACC6PBZ2_9BACL</name>
<dbReference type="Proteomes" id="UP001380953">
    <property type="component" value="Unassembled WGS sequence"/>
</dbReference>
<evidence type="ECO:0000313" key="1">
    <source>
        <dbReference type="EMBL" id="MEJ8304312.1"/>
    </source>
</evidence>
<reference evidence="1" key="1">
    <citation type="submission" date="2024-03" db="EMBL/GenBank/DDBJ databases">
        <title>Whole genome sequecning of epiphytes from Marcgravia umbellata leaves.</title>
        <authorList>
            <person name="Kumar G."/>
            <person name="Savka M.A."/>
        </authorList>
    </citation>
    <scope>NUCLEOTIDE SEQUENCE</scope>
    <source>
        <strain evidence="1">RIT_BL5</strain>
    </source>
</reference>
<keyword evidence="2" id="KW-1185">Reference proteome</keyword>
<protein>
    <submittedName>
        <fullName evidence="1">Polysaccharide deacetylase family protein</fullName>
    </submittedName>
</protein>
<comment type="caution">
    <text evidence="1">The sequence shown here is derived from an EMBL/GenBank/DDBJ whole genome shotgun (WGS) entry which is preliminary data.</text>
</comment>
<accession>A0ACC6PBZ2</accession>